<evidence type="ECO:0000313" key="4">
    <source>
        <dbReference type="Proteomes" id="UP000316030"/>
    </source>
</evidence>
<dbReference type="PANTHER" id="PTHR38110:SF1">
    <property type="entry name" value="THIOESTERASE DOMAIN-CONTAINING PROTEIN"/>
    <property type="match status" value="1"/>
</dbReference>
<accession>A0A521FNG1</accession>
<name>A0A521FNG1_9RHOB</name>
<dbReference type="RefSeq" id="WP_185959086.1">
    <property type="nucleotide sequence ID" value="NZ_FXTO01000038.1"/>
</dbReference>
<proteinExistence type="predicted"/>
<organism evidence="3 4">
    <name type="scientific">Thalassovita litoralis</name>
    <dbReference type="NCBI Taxonomy" id="1010611"/>
    <lineage>
        <taxon>Bacteria</taxon>
        <taxon>Pseudomonadati</taxon>
        <taxon>Pseudomonadota</taxon>
        <taxon>Alphaproteobacteria</taxon>
        <taxon>Rhodobacterales</taxon>
        <taxon>Roseobacteraceae</taxon>
        <taxon>Thalassovita</taxon>
    </lineage>
</organism>
<keyword evidence="4" id="KW-1185">Reference proteome</keyword>
<protein>
    <submittedName>
        <fullName evidence="3">Acyl-CoA thioesterase</fullName>
    </submittedName>
</protein>
<dbReference type="SUPFAM" id="SSF54637">
    <property type="entry name" value="Thioesterase/thiol ester dehydrase-isomerase"/>
    <property type="match status" value="2"/>
</dbReference>
<evidence type="ECO:0000259" key="2">
    <source>
        <dbReference type="Pfam" id="PF20789"/>
    </source>
</evidence>
<dbReference type="PANTHER" id="PTHR38110">
    <property type="entry name" value="CHROMOSOME 23, WHOLE GENOME SHOTGUN SEQUENCE"/>
    <property type="match status" value="1"/>
</dbReference>
<dbReference type="Gene3D" id="2.40.160.210">
    <property type="entry name" value="Acyl-CoA thioesterase, double hotdog domain"/>
    <property type="match status" value="1"/>
</dbReference>
<dbReference type="InterPro" id="IPR052389">
    <property type="entry name" value="Sec_Metab_Biosynth-Assoc"/>
</dbReference>
<dbReference type="EMBL" id="FXTO01000038">
    <property type="protein sequence ID" value="SMO97702.1"/>
    <property type="molecule type" value="Genomic_DNA"/>
</dbReference>
<dbReference type="InterPro" id="IPR042171">
    <property type="entry name" value="Acyl-CoA_hotdog"/>
</dbReference>
<dbReference type="Pfam" id="PF20789">
    <property type="entry name" value="4HBT_3C"/>
    <property type="match status" value="1"/>
</dbReference>
<dbReference type="Pfam" id="PF13622">
    <property type="entry name" value="4HBT_3"/>
    <property type="match status" value="1"/>
</dbReference>
<reference evidence="3 4" key="1">
    <citation type="submission" date="2017-05" db="EMBL/GenBank/DDBJ databases">
        <authorList>
            <person name="Varghese N."/>
            <person name="Submissions S."/>
        </authorList>
    </citation>
    <scope>NUCLEOTIDE SEQUENCE [LARGE SCALE GENOMIC DNA]</scope>
    <source>
        <strain evidence="3 4">DSM 29506</strain>
    </source>
</reference>
<dbReference type="InterPro" id="IPR049449">
    <property type="entry name" value="TesB_ACOT8-like_N"/>
</dbReference>
<dbReference type="AlphaFoldDB" id="A0A521FNG1"/>
<dbReference type="InterPro" id="IPR029069">
    <property type="entry name" value="HotDog_dom_sf"/>
</dbReference>
<evidence type="ECO:0000313" key="3">
    <source>
        <dbReference type="EMBL" id="SMO97702.1"/>
    </source>
</evidence>
<feature type="domain" description="Acyl-CoA thioesterase-like N-terminal HotDog" evidence="1">
    <location>
        <begin position="28"/>
        <end position="110"/>
    </location>
</feature>
<dbReference type="Proteomes" id="UP000316030">
    <property type="component" value="Unassembled WGS sequence"/>
</dbReference>
<dbReference type="InterPro" id="IPR049450">
    <property type="entry name" value="ACOT8-like_C"/>
</dbReference>
<gene>
    <name evidence="3" type="ORF">SAMN06265173_13829</name>
</gene>
<evidence type="ECO:0000259" key="1">
    <source>
        <dbReference type="Pfam" id="PF13622"/>
    </source>
</evidence>
<sequence>MTDDTLKTLADLVADMDGEPGRLTAHIPASWMQGRTAFGGITAALALAAVRASLPDLPMLRSLQMTYMRPVSKDVIFAVELIRAGRSASFVRVDCYSDDALGAQAIFVFGAARDSKQKHQILPPPATLPAPESCPDFTRRKNAPGFVSNFQMRMADGDRLISGSDRPEFSVWARLIHCNGVAPDVALTCLADALPPAAMTGFTAPAPISTITWGIDFAHIPDPDSWVRIRTSSRQADEGYSLQDMDLRDESGRLLASAQQLVALFD</sequence>
<feature type="domain" description="Acyl-CoA thioesterase-like C-terminal" evidence="2">
    <location>
        <begin position="131"/>
        <end position="263"/>
    </location>
</feature>